<evidence type="ECO:0000256" key="3">
    <source>
        <dbReference type="ARBA" id="ARBA00022448"/>
    </source>
</evidence>
<gene>
    <name evidence="9" type="ORF">FC69_GL000019</name>
</gene>
<dbReference type="InterPro" id="IPR002549">
    <property type="entry name" value="AI-2E-like"/>
</dbReference>
<keyword evidence="5 8" id="KW-0812">Transmembrane</keyword>
<organism evidence="9 10">
    <name type="scientific">Latilactobacillus fuchuensis DSM 14340 = JCM 11249</name>
    <dbReference type="NCBI Taxonomy" id="1423747"/>
    <lineage>
        <taxon>Bacteria</taxon>
        <taxon>Bacillati</taxon>
        <taxon>Bacillota</taxon>
        <taxon>Bacilli</taxon>
        <taxon>Lactobacillales</taxon>
        <taxon>Lactobacillaceae</taxon>
        <taxon>Latilactobacillus</taxon>
    </lineage>
</organism>
<evidence type="ECO:0000256" key="8">
    <source>
        <dbReference type="SAM" id="Phobius"/>
    </source>
</evidence>
<dbReference type="GO" id="GO:0055085">
    <property type="term" value="P:transmembrane transport"/>
    <property type="evidence" value="ECO:0007669"/>
    <property type="project" value="TreeGrafter"/>
</dbReference>
<keyword evidence="6 8" id="KW-1133">Transmembrane helix</keyword>
<evidence type="ECO:0000256" key="4">
    <source>
        <dbReference type="ARBA" id="ARBA00022475"/>
    </source>
</evidence>
<feature type="transmembrane region" description="Helical" evidence="8">
    <location>
        <begin position="179"/>
        <end position="204"/>
    </location>
</feature>
<evidence type="ECO:0000256" key="1">
    <source>
        <dbReference type="ARBA" id="ARBA00004651"/>
    </source>
</evidence>
<keyword evidence="3" id="KW-0813">Transport</keyword>
<sequence>MWLMAQRELNETKQSWFFKWFLNKKLPVVLLNVLLTLLIILLMTKLAWLLQPIQSLLTIIGLPVIIAAVLYYLTNPLIDWLENKWHLNRVLAITILFIAIIGLIAWGIATLIPVIQSQTTSLIKYWPDYWQNIQKQTMQWFNDPSFKSIQKQLNDINTDVLGSLSDKLNKMVSSTVSHIGTAVGVVTNIVIAIVTMPFILFFMLKDGHRLKAYLMHFFPNRVRATTGQVLHEINGQVSQYIRGQLTVAFWVAIMFTAGYWIVGMKYALTLGILAGILNLIPYLGSFLAMVPSVIIALFISPLMLVKVLIVFAIEQTLEGRLVSPLVLGSKMAMYPVTTIIVLLASGKLFGLAGVILGIPVYAIIKILVSHLFDWFRTVSGLYND</sequence>
<dbReference type="STRING" id="1423747.FC69_GL000019"/>
<comment type="similarity">
    <text evidence="2">Belongs to the autoinducer-2 exporter (AI-2E) (TC 2.A.86) family.</text>
</comment>
<evidence type="ECO:0000313" key="9">
    <source>
        <dbReference type="EMBL" id="KRL58890.1"/>
    </source>
</evidence>
<feature type="transmembrane region" description="Helical" evidence="8">
    <location>
        <begin position="245"/>
        <end position="262"/>
    </location>
</feature>
<feature type="transmembrane region" description="Helical" evidence="8">
    <location>
        <begin position="268"/>
        <end position="287"/>
    </location>
</feature>
<comment type="caution">
    <text evidence="9">The sequence shown here is derived from an EMBL/GenBank/DDBJ whole genome shotgun (WGS) entry which is preliminary data.</text>
</comment>
<protein>
    <recommendedName>
        <fullName evidence="11">Permease</fullName>
    </recommendedName>
</protein>
<dbReference type="PANTHER" id="PTHR21716">
    <property type="entry name" value="TRANSMEMBRANE PROTEIN"/>
    <property type="match status" value="1"/>
</dbReference>
<proteinExistence type="inferred from homology"/>
<name>A0A0R1RWX2_9LACO</name>
<dbReference type="Proteomes" id="UP000051264">
    <property type="component" value="Unassembled WGS sequence"/>
</dbReference>
<evidence type="ECO:0000256" key="7">
    <source>
        <dbReference type="ARBA" id="ARBA00023136"/>
    </source>
</evidence>
<comment type="subcellular location">
    <subcellularLocation>
        <location evidence="1">Cell membrane</location>
        <topology evidence="1">Multi-pass membrane protein</topology>
    </subcellularLocation>
</comment>
<dbReference type="Pfam" id="PF01594">
    <property type="entry name" value="AI-2E_transport"/>
    <property type="match status" value="1"/>
</dbReference>
<evidence type="ECO:0000256" key="6">
    <source>
        <dbReference type="ARBA" id="ARBA00022989"/>
    </source>
</evidence>
<evidence type="ECO:0000313" key="10">
    <source>
        <dbReference type="Proteomes" id="UP000051264"/>
    </source>
</evidence>
<evidence type="ECO:0000256" key="2">
    <source>
        <dbReference type="ARBA" id="ARBA00009773"/>
    </source>
</evidence>
<dbReference type="EMBL" id="AZEX01000062">
    <property type="protein sequence ID" value="KRL58890.1"/>
    <property type="molecule type" value="Genomic_DNA"/>
</dbReference>
<dbReference type="PATRIC" id="fig|1423747.3.peg.20"/>
<evidence type="ECO:0008006" key="11">
    <source>
        <dbReference type="Google" id="ProtNLM"/>
    </source>
</evidence>
<dbReference type="InterPro" id="IPR036640">
    <property type="entry name" value="ABC1_TM_sf"/>
</dbReference>
<feature type="transmembrane region" description="Helical" evidence="8">
    <location>
        <begin position="294"/>
        <end position="313"/>
    </location>
</feature>
<feature type="transmembrane region" description="Helical" evidence="8">
    <location>
        <begin position="333"/>
        <end position="364"/>
    </location>
</feature>
<accession>A0A0R1RWX2</accession>
<feature type="transmembrane region" description="Helical" evidence="8">
    <location>
        <begin position="90"/>
        <end position="115"/>
    </location>
</feature>
<keyword evidence="7 8" id="KW-0472">Membrane</keyword>
<reference evidence="9 10" key="1">
    <citation type="journal article" date="2015" name="Genome Announc.">
        <title>Expanding the biotechnology potential of lactobacilli through comparative genomics of 213 strains and associated genera.</title>
        <authorList>
            <person name="Sun Z."/>
            <person name="Harris H.M."/>
            <person name="McCann A."/>
            <person name="Guo C."/>
            <person name="Argimon S."/>
            <person name="Zhang W."/>
            <person name="Yang X."/>
            <person name="Jeffery I.B."/>
            <person name="Cooney J.C."/>
            <person name="Kagawa T.F."/>
            <person name="Liu W."/>
            <person name="Song Y."/>
            <person name="Salvetti E."/>
            <person name="Wrobel A."/>
            <person name="Rasinkangas P."/>
            <person name="Parkhill J."/>
            <person name="Rea M.C."/>
            <person name="O'Sullivan O."/>
            <person name="Ritari J."/>
            <person name="Douillard F.P."/>
            <person name="Paul Ross R."/>
            <person name="Yang R."/>
            <person name="Briner A.E."/>
            <person name="Felis G.E."/>
            <person name="de Vos W.M."/>
            <person name="Barrangou R."/>
            <person name="Klaenhammer T.R."/>
            <person name="Caufield P.W."/>
            <person name="Cui Y."/>
            <person name="Zhang H."/>
            <person name="O'Toole P.W."/>
        </authorList>
    </citation>
    <scope>NUCLEOTIDE SEQUENCE [LARGE SCALE GENOMIC DNA]</scope>
    <source>
        <strain evidence="9 10">DSM 14340</strain>
    </source>
</reference>
<dbReference type="GO" id="GO:0005524">
    <property type="term" value="F:ATP binding"/>
    <property type="evidence" value="ECO:0007669"/>
    <property type="project" value="InterPro"/>
</dbReference>
<evidence type="ECO:0000256" key="5">
    <source>
        <dbReference type="ARBA" id="ARBA00022692"/>
    </source>
</evidence>
<dbReference type="eggNOG" id="COG0628">
    <property type="taxonomic scope" value="Bacteria"/>
</dbReference>
<feature type="transmembrane region" description="Helical" evidence="8">
    <location>
        <begin position="56"/>
        <end position="78"/>
    </location>
</feature>
<feature type="transmembrane region" description="Helical" evidence="8">
    <location>
        <begin position="28"/>
        <end position="50"/>
    </location>
</feature>
<dbReference type="PANTHER" id="PTHR21716:SF53">
    <property type="entry name" value="PERMEASE PERM-RELATED"/>
    <property type="match status" value="1"/>
</dbReference>
<dbReference type="AlphaFoldDB" id="A0A0R1RWX2"/>
<dbReference type="GO" id="GO:0005886">
    <property type="term" value="C:plasma membrane"/>
    <property type="evidence" value="ECO:0007669"/>
    <property type="project" value="UniProtKB-SubCell"/>
</dbReference>
<keyword evidence="4" id="KW-1003">Cell membrane</keyword>
<dbReference type="Gene3D" id="1.20.1560.10">
    <property type="entry name" value="ABC transporter type 1, transmembrane domain"/>
    <property type="match status" value="1"/>
</dbReference>